<dbReference type="AlphaFoldDB" id="A0A843VW29"/>
<comment type="caution">
    <text evidence="1">The sequence shown here is derived from an EMBL/GenBank/DDBJ whole genome shotgun (WGS) entry which is preliminary data.</text>
</comment>
<sequence length="167" mass="18145">LFEFIAYLTELNSNPSGCSDLWVAARHSGSLVWGSGRSGRYSGIRAQGSNEICNELITMVVPKKGTRALLARLCRVLWLAFQQGPSVSCRRVFAAAAAGCAHYDRGCCFRSCCGWVRPRPAHLCGCVAKAERAYVWCGLHRCRVVVCGTGRWCPCLVGCPLVVSVTT</sequence>
<dbReference type="EMBL" id="NMUH01002461">
    <property type="protein sequence ID" value="MQM00116.1"/>
    <property type="molecule type" value="Genomic_DNA"/>
</dbReference>
<evidence type="ECO:0000313" key="1">
    <source>
        <dbReference type="EMBL" id="MQM00116.1"/>
    </source>
</evidence>
<keyword evidence="2" id="KW-1185">Reference proteome</keyword>
<gene>
    <name evidence="1" type="ORF">Taro_032846</name>
</gene>
<feature type="non-terminal residue" evidence="1">
    <location>
        <position position="167"/>
    </location>
</feature>
<accession>A0A843VW29</accession>
<proteinExistence type="predicted"/>
<reference evidence="1" key="1">
    <citation type="submission" date="2017-07" db="EMBL/GenBank/DDBJ databases">
        <title>Taro Niue Genome Assembly and Annotation.</title>
        <authorList>
            <person name="Atibalentja N."/>
            <person name="Keating K."/>
            <person name="Fields C.J."/>
        </authorList>
    </citation>
    <scope>NUCLEOTIDE SEQUENCE</scope>
    <source>
        <strain evidence="1">Niue_2</strain>
        <tissue evidence="1">Leaf</tissue>
    </source>
</reference>
<dbReference type="Proteomes" id="UP000652761">
    <property type="component" value="Unassembled WGS sequence"/>
</dbReference>
<name>A0A843VW29_COLES</name>
<organism evidence="1 2">
    <name type="scientific">Colocasia esculenta</name>
    <name type="common">Wild taro</name>
    <name type="synonym">Arum esculentum</name>
    <dbReference type="NCBI Taxonomy" id="4460"/>
    <lineage>
        <taxon>Eukaryota</taxon>
        <taxon>Viridiplantae</taxon>
        <taxon>Streptophyta</taxon>
        <taxon>Embryophyta</taxon>
        <taxon>Tracheophyta</taxon>
        <taxon>Spermatophyta</taxon>
        <taxon>Magnoliopsida</taxon>
        <taxon>Liliopsida</taxon>
        <taxon>Araceae</taxon>
        <taxon>Aroideae</taxon>
        <taxon>Colocasieae</taxon>
        <taxon>Colocasia</taxon>
    </lineage>
</organism>
<evidence type="ECO:0000313" key="2">
    <source>
        <dbReference type="Proteomes" id="UP000652761"/>
    </source>
</evidence>
<protein>
    <submittedName>
        <fullName evidence="1">Uncharacterized protein</fullName>
    </submittedName>
</protein>